<dbReference type="GO" id="GO:0005524">
    <property type="term" value="F:ATP binding"/>
    <property type="evidence" value="ECO:0007669"/>
    <property type="project" value="UniProtKB-KW"/>
</dbReference>
<keyword evidence="10" id="KW-1185">Reference proteome</keyword>
<keyword evidence="4" id="KW-0067">ATP-binding</keyword>
<dbReference type="InterPro" id="IPR000330">
    <property type="entry name" value="SNF2_N"/>
</dbReference>
<keyword evidence="1" id="KW-0547">Nucleotide-binding</keyword>
<feature type="domain" description="Helicase C-terminal" evidence="7">
    <location>
        <begin position="687"/>
        <end position="838"/>
    </location>
</feature>
<dbReference type="InterPro" id="IPR001650">
    <property type="entry name" value="Helicase_C-like"/>
</dbReference>
<feature type="region of interest" description="Disordered" evidence="5">
    <location>
        <begin position="32"/>
        <end position="65"/>
    </location>
</feature>
<feature type="domain" description="HARP" evidence="8">
    <location>
        <begin position="109"/>
        <end position="184"/>
    </location>
</feature>
<dbReference type="AlphaFoldDB" id="A0ABC8TQ23"/>
<comment type="caution">
    <text evidence="9">The sequence shown here is derived from an EMBL/GenBank/DDBJ whole genome shotgun (WGS) entry which is preliminary data.</text>
</comment>
<dbReference type="InterPro" id="IPR027417">
    <property type="entry name" value="P-loop_NTPase"/>
</dbReference>
<evidence type="ECO:0000259" key="8">
    <source>
        <dbReference type="PROSITE" id="PS51467"/>
    </source>
</evidence>
<evidence type="ECO:0000256" key="3">
    <source>
        <dbReference type="ARBA" id="ARBA00022806"/>
    </source>
</evidence>
<gene>
    <name evidence="9" type="ORF">ILEXP_LOCUS39628</name>
</gene>
<sequence>MEFDDWDLSAEELDSLERDALKQISLRNSSYFDATTSTPTSTTCSSSTIPSHQQPSHESTTHSSRRQLLIPPANPITHCPPYNKVDTSLSPSKRLPASTAPNVTDDCSKQQPIRSVKFFLHASGNIAAKFSYDQVLVGAFRKIPKAGWNAKERLWIFPFSSFLSAEKVLSESPGSNIEVEHLDPLVQRAIAAASAVPDLQGSVLLSVTCPVSSVWVLVPPREAMVRITETILRDKIFFLRCYEGDLDNAPSQGINSLVFDMWPYWIDRYDRIPGNIESKLMPFQRDGVKFILQHGSRVLLADEMGLGKTLQHGSRVLLADEMGLGKTLQAIAVTSCIRESWPVLVLTPSSLRLHWASMIQQWLDIPSSDILVHRYDRIPGNIESKLMPFQRDGVKFILQHGSRVLLADEMGLGKTLQAIAVTSCIRESWPVLVLTPSSLRLHWASMIQQWLDIPSSDILVVLSQWGGSNRGGFTIVPSNTKRTIHLDGVFNIISYDIVPKLQDIVKASDFKVVIADESHFLKNAQAKRTSATLPILQKAQYAILLSGTPALSRPIELFKQLEALYPDVYRNVHEYGNRYCKGGIFGMYQGASNHEELHNLMKATVMIRRLKKDVLSELPVKRRQQVFLDLGEKEMRQINALFQELKVVKGKIKASQSKEEADALKFTEKQLINKIYTDSAEAKIPAVLDYLGTVVEAGCKFLIFAHHQPMLDSVHQYLLKKKVGCIRIDGSTPAALRQALVTDFQEKDTIKAAVLSIKAGGVGLTLTAASTVIFAELYWTPGDLIQAEDRAHRIGQVSSVNIYYLLANDTVDDIIWDVVQSKLENLGQMLDGHEKTLEVSVSQTSSSPAKQRTLDSFIKRCNNFCNSEHEPKLKYPRQ</sequence>
<evidence type="ECO:0000313" key="10">
    <source>
        <dbReference type="Proteomes" id="UP001642360"/>
    </source>
</evidence>
<dbReference type="FunFam" id="3.40.50.300:FF:001501">
    <property type="entry name" value="Chromatin remodeling factor18"/>
    <property type="match status" value="1"/>
</dbReference>
<accession>A0ABC8TQ23</accession>
<evidence type="ECO:0000313" key="9">
    <source>
        <dbReference type="EMBL" id="CAK9170142.1"/>
    </source>
</evidence>
<dbReference type="InterPro" id="IPR010003">
    <property type="entry name" value="HARP_dom"/>
</dbReference>
<dbReference type="InterPro" id="IPR014001">
    <property type="entry name" value="Helicase_ATP-bd"/>
</dbReference>
<dbReference type="PROSITE" id="PS51467">
    <property type="entry name" value="HARP"/>
    <property type="match status" value="1"/>
</dbReference>
<dbReference type="EMBL" id="CAUOFW020005436">
    <property type="protein sequence ID" value="CAK9170142.1"/>
    <property type="molecule type" value="Genomic_DNA"/>
</dbReference>
<dbReference type="Gene3D" id="3.40.50.300">
    <property type="entry name" value="P-loop containing nucleotide triphosphate hydrolases"/>
    <property type="match status" value="1"/>
</dbReference>
<evidence type="ECO:0000259" key="6">
    <source>
        <dbReference type="PROSITE" id="PS51192"/>
    </source>
</evidence>
<dbReference type="CDD" id="cd18793">
    <property type="entry name" value="SF2_C_SNF"/>
    <property type="match status" value="1"/>
</dbReference>
<evidence type="ECO:0000256" key="1">
    <source>
        <dbReference type="ARBA" id="ARBA00022741"/>
    </source>
</evidence>
<dbReference type="Pfam" id="PF00176">
    <property type="entry name" value="SNF2-rel_dom"/>
    <property type="match status" value="2"/>
</dbReference>
<feature type="domain" description="Helicase ATP-binding" evidence="6">
    <location>
        <begin position="395"/>
        <end position="567"/>
    </location>
</feature>
<feature type="compositionally biased region" description="Low complexity" evidence="5">
    <location>
        <begin position="35"/>
        <end position="51"/>
    </location>
</feature>
<dbReference type="FunFam" id="3.40.50.10810:FF:000044">
    <property type="entry name" value="Chromatin remodeling factor18"/>
    <property type="match status" value="1"/>
</dbReference>
<evidence type="ECO:0000256" key="5">
    <source>
        <dbReference type="SAM" id="MobiDB-lite"/>
    </source>
</evidence>
<dbReference type="CDD" id="cd18010">
    <property type="entry name" value="DEXHc_HARP_SMARCAL1"/>
    <property type="match status" value="1"/>
</dbReference>
<dbReference type="GO" id="GO:0004386">
    <property type="term" value="F:helicase activity"/>
    <property type="evidence" value="ECO:0007669"/>
    <property type="project" value="UniProtKB-KW"/>
</dbReference>
<dbReference type="SMART" id="SM00490">
    <property type="entry name" value="HELICc"/>
    <property type="match status" value="1"/>
</dbReference>
<dbReference type="PROSITE" id="PS51192">
    <property type="entry name" value="HELICASE_ATP_BIND_1"/>
    <property type="match status" value="1"/>
</dbReference>
<dbReference type="PROSITE" id="PS51194">
    <property type="entry name" value="HELICASE_CTER"/>
    <property type="match status" value="1"/>
</dbReference>
<evidence type="ECO:0000256" key="4">
    <source>
        <dbReference type="ARBA" id="ARBA00022840"/>
    </source>
</evidence>
<organism evidence="9 10">
    <name type="scientific">Ilex paraguariensis</name>
    <name type="common">yerba mate</name>
    <dbReference type="NCBI Taxonomy" id="185542"/>
    <lineage>
        <taxon>Eukaryota</taxon>
        <taxon>Viridiplantae</taxon>
        <taxon>Streptophyta</taxon>
        <taxon>Embryophyta</taxon>
        <taxon>Tracheophyta</taxon>
        <taxon>Spermatophyta</taxon>
        <taxon>Magnoliopsida</taxon>
        <taxon>eudicotyledons</taxon>
        <taxon>Gunneridae</taxon>
        <taxon>Pentapetalae</taxon>
        <taxon>asterids</taxon>
        <taxon>campanulids</taxon>
        <taxon>Aquifoliales</taxon>
        <taxon>Aquifoliaceae</taxon>
        <taxon>Ilex</taxon>
    </lineage>
</organism>
<protein>
    <recommendedName>
        <fullName evidence="11">SWI/SNF-related matrix-associated actin-dependent regulator of chromatin subfamily A-like protein 1</fullName>
    </recommendedName>
</protein>
<dbReference type="InterPro" id="IPR049730">
    <property type="entry name" value="SNF2/RAD54-like_C"/>
</dbReference>
<dbReference type="SUPFAM" id="SSF52540">
    <property type="entry name" value="P-loop containing nucleoside triphosphate hydrolases"/>
    <property type="match status" value="4"/>
</dbReference>
<name>A0ABC8TQ23_9AQUA</name>
<keyword evidence="2" id="KW-0378">Hydrolase</keyword>
<dbReference type="Gene3D" id="3.40.50.10810">
    <property type="entry name" value="Tandem AAA-ATPase domain"/>
    <property type="match status" value="3"/>
</dbReference>
<dbReference type="SMART" id="SM00487">
    <property type="entry name" value="DEXDc"/>
    <property type="match status" value="1"/>
</dbReference>
<dbReference type="PANTHER" id="PTHR45766:SF3">
    <property type="entry name" value="DNA ANNEALING HELICASE AND ENDONUCLEASE ZRANB3"/>
    <property type="match status" value="1"/>
</dbReference>
<evidence type="ECO:0008006" key="11">
    <source>
        <dbReference type="Google" id="ProtNLM"/>
    </source>
</evidence>
<dbReference type="InterPro" id="IPR038718">
    <property type="entry name" value="SNF2-like_sf"/>
</dbReference>
<reference evidence="9 10" key="1">
    <citation type="submission" date="2024-02" db="EMBL/GenBank/DDBJ databases">
        <authorList>
            <person name="Vignale AGUSTIN F."/>
            <person name="Sosa J E."/>
            <person name="Modenutti C."/>
        </authorList>
    </citation>
    <scope>NUCLEOTIDE SEQUENCE [LARGE SCALE GENOMIC DNA]</scope>
</reference>
<evidence type="ECO:0000256" key="2">
    <source>
        <dbReference type="ARBA" id="ARBA00022801"/>
    </source>
</evidence>
<dbReference type="GO" id="GO:0016787">
    <property type="term" value="F:hydrolase activity"/>
    <property type="evidence" value="ECO:0007669"/>
    <property type="project" value="UniProtKB-KW"/>
</dbReference>
<proteinExistence type="predicted"/>
<evidence type="ECO:0000259" key="7">
    <source>
        <dbReference type="PROSITE" id="PS51194"/>
    </source>
</evidence>
<dbReference type="PANTHER" id="PTHR45766">
    <property type="entry name" value="DNA ANNEALING HELICASE AND ENDONUCLEASE ZRANB3 FAMILY MEMBER"/>
    <property type="match status" value="1"/>
</dbReference>
<feature type="compositionally biased region" description="Polar residues" evidence="5">
    <location>
        <begin position="52"/>
        <end position="62"/>
    </location>
</feature>
<dbReference type="Proteomes" id="UP001642360">
    <property type="component" value="Unassembled WGS sequence"/>
</dbReference>
<keyword evidence="3" id="KW-0347">Helicase</keyword>
<dbReference type="Pfam" id="PF00271">
    <property type="entry name" value="Helicase_C"/>
    <property type="match status" value="1"/>
</dbReference>